<dbReference type="EMBL" id="LR796955">
    <property type="protein sequence ID" value="CAB4177635.1"/>
    <property type="molecule type" value="Genomic_DNA"/>
</dbReference>
<evidence type="ECO:0000313" key="3">
    <source>
        <dbReference type="EMBL" id="CAB4171854.1"/>
    </source>
</evidence>
<dbReference type="EMBL" id="LR796792">
    <property type="protein sequence ID" value="CAB4166520.1"/>
    <property type="molecule type" value="Genomic_DNA"/>
</dbReference>
<evidence type="ECO:0000313" key="2">
    <source>
        <dbReference type="EMBL" id="CAB4166520.1"/>
    </source>
</evidence>
<dbReference type="EMBL" id="LR796880">
    <property type="protein sequence ID" value="CAB4171854.1"/>
    <property type="molecule type" value="Genomic_DNA"/>
</dbReference>
<protein>
    <submittedName>
        <fullName evidence="3">GcrA cell cycle regulator</fullName>
    </submittedName>
</protein>
<organism evidence="3">
    <name type="scientific">uncultured Caudovirales phage</name>
    <dbReference type="NCBI Taxonomy" id="2100421"/>
    <lineage>
        <taxon>Viruses</taxon>
        <taxon>Duplodnaviria</taxon>
        <taxon>Heunggongvirae</taxon>
        <taxon>Uroviricota</taxon>
        <taxon>Caudoviricetes</taxon>
        <taxon>Peduoviridae</taxon>
        <taxon>Maltschvirus</taxon>
        <taxon>Maltschvirus maltsch</taxon>
    </lineage>
</organism>
<evidence type="ECO:0000313" key="4">
    <source>
        <dbReference type="EMBL" id="CAB4177635.1"/>
    </source>
</evidence>
<dbReference type="EMBL" id="LR797309">
    <property type="protein sequence ID" value="CAB4201882.1"/>
    <property type="molecule type" value="Genomic_DNA"/>
</dbReference>
<gene>
    <name evidence="4" type="ORF">UFOVP1010_22</name>
    <name evidence="5" type="ORF">UFOVP1359_10</name>
    <name evidence="2" type="ORF">UFOVP838_33</name>
    <name evidence="3" type="ORF">UFOVP932_34</name>
</gene>
<proteinExistence type="predicted"/>
<name>A0A6J5PWQ6_9CAUD</name>
<dbReference type="Pfam" id="PF07750">
    <property type="entry name" value="GcrA"/>
    <property type="match status" value="1"/>
</dbReference>
<feature type="region of interest" description="Disordered" evidence="1">
    <location>
        <begin position="36"/>
        <end position="66"/>
    </location>
</feature>
<evidence type="ECO:0000313" key="5">
    <source>
        <dbReference type="EMBL" id="CAB4201882.1"/>
    </source>
</evidence>
<dbReference type="InterPro" id="IPR011681">
    <property type="entry name" value="GcrA"/>
</dbReference>
<evidence type="ECO:0000256" key="1">
    <source>
        <dbReference type="SAM" id="MobiDB-lite"/>
    </source>
</evidence>
<reference evidence="3" key="1">
    <citation type="submission" date="2020-05" db="EMBL/GenBank/DDBJ databases">
        <authorList>
            <person name="Chiriac C."/>
            <person name="Salcher M."/>
            <person name="Ghai R."/>
            <person name="Kavagutti S V."/>
        </authorList>
    </citation>
    <scope>NUCLEOTIDE SEQUENCE</scope>
</reference>
<accession>A0A6J5PWQ6</accession>
<sequence>MQLAKKGATAAAIGAAIGRTRNSVIGWLHRAGLKLKGAAPPKPPAPVLTRPVERRAKPKPPTQPRYAAGYAYMTGADPTPPAPLPKREPLPPLGNLMTATANQCRWIDTAPAICGRATKTGASYCPHHHAIVYHKKGAAVTITDEDKRKEIVEHIKTAYAHPDHAWEQRFLILQAQRAGPKELTIMHQIARSKKNDTPR</sequence>